<protein>
    <submittedName>
        <fullName evidence="2">Uncharacterized protein</fullName>
    </submittedName>
</protein>
<evidence type="ECO:0000256" key="1">
    <source>
        <dbReference type="SAM" id="MobiDB-lite"/>
    </source>
</evidence>
<evidence type="ECO:0000313" key="3">
    <source>
        <dbReference type="Proteomes" id="UP000800035"/>
    </source>
</evidence>
<accession>A0A6A5TE31</accession>
<organism evidence="2 3">
    <name type="scientific">Byssothecium circinans</name>
    <dbReference type="NCBI Taxonomy" id="147558"/>
    <lineage>
        <taxon>Eukaryota</taxon>
        <taxon>Fungi</taxon>
        <taxon>Dikarya</taxon>
        <taxon>Ascomycota</taxon>
        <taxon>Pezizomycotina</taxon>
        <taxon>Dothideomycetes</taxon>
        <taxon>Pleosporomycetidae</taxon>
        <taxon>Pleosporales</taxon>
        <taxon>Massarineae</taxon>
        <taxon>Massarinaceae</taxon>
        <taxon>Byssothecium</taxon>
    </lineage>
</organism>
<dbReference type="PANTHER" id="PTHR10039:SF14">
    <property type="entry name" value="NACHT DOMAIN-CONTAINING PROTEIN"/>
    <property type="match status" value="1"/>
</dbReference>
<dbReference type="PANTHER" id="PTHR10039">
    <property type="entry name" value="AMELOGENIN"/>
    <property type="match status" value="1"/>
</dbReference>
<dbReference type="OrthoDB" id="7464126at2759"/>
<dbReference type="EMBL" id="ML977020">
    <property type="protein sequence ID" value="KAF1951045.1"/>
    <property type="molecule type" value="Genomic_DNA"/>
</dbReference>
<proteinExistence type="predicted"/>
<evidence type="ECO:0000313" key="2">
    <source>
        <dbReference type="EMBL" id="KAF1951045.1"/>
    </source>
</evidence>
<name>A0A6A5TE31_9PLEO</name>
<dbReference type="AlphaFoldDB" id="A0A6A5TE31"/>
<gene>
    <name evidence="2" type="ORF">CC80DRAFT_553709</name>
</gene>
<reference evidence="2" key="1">
    <citation type="journal article" date="2020" name="Stud. Mycol.">
        <title>101 Dothideomycetes genomes: a test case for predicting lifestyles and emergence of pathogens.</title>
        <authorList>
            <person name="Haridas S."/>
            <person name="Albert R."/>
            <person name="Binder M."/>
            <person name="Bloem J."/>
            <person name="Labutti K."/>
            <person name="Salamov A."/>
            <person name="Andreopoulos B."/>
            <person name="Baker S."/>
            <person name="Barry K."/>
            <person name="Bills G."/>
            <person name="Bluhm B."/>
            <person name="Cannon C."/>
            <person name="Castanera R."/>
            <person name="Culley D."/>
            <person name="Daum C."/>
            <person name="Ezra D."/>
            <person name="Gonzalez J."/>
            <person name="Henrissat B."/>
            <person name="Kuo A."/>
            <person name="Liang C."/>
            <person name="Lipzen A."/>
            <person name="Lutzoni F."/>
            <person name="Magnuson J."/>
            <person name="Mondo S."/>
            <person name="Nolan M."/>
            <person name="Ohm R."/>
            <person name="Pangilinan J."/>
            <person name="Park H.-J."/>
            <person name="Ramirez L."/>
            <person name="Alfaro M."/>
            <person name="Sun H."/>
            <person name="Tritt A."/>
            <person name="Yoshinaga Y."/>
            <person name="Zwiers L.-H."/>
            <person name="Turgeon B."/>
            <person name="Goodwin S."/>
            <person name="Spatafora J."/>
            <person name="Crous P."/>
            <person name="Grigoriev I."/>
        </authorList>
    </citation>
    <scope>NUCLEOTIDE SEQUENCE</scope>
    <source>
        <strain evidence="2">CBS 675.92</strain>
    </source>
</reference>
<sequence length="360" mass="40545">MFLWVRLVLDSLEAVYSPEELHNIVDDLPSDLEALYERILRRLCNVRGPHNYGGVPRIMSWICFARRPLHKDELLHGLATPPTDTEFDAQGVPLAQILDHCKPFVKERSDSTVVLVHFSVKEHEFFLKSKAPQVVPPTQAQLDISSACAAALMRGLDLLHPEAAPSYNLVRIATGGYRLLPYALEFWIKHCLLYASTGGPLDPDHTLPGRLNHLRNKHDQPSQRPNTGEIKNPSPFEASKSQVADWFKLVADIPTPSPPWLQEALQKLREEYPGELVEAAMPYSIIDQYTLQLMNIDIFADSLALPANYKAQYAPRIRCVDCPGKLYNAGPEHTVDNFEMHLNSRAHKANVEKRAGKHSS</sequence>
<keyword evidence="3" id="KW-1185">Reference proteome</keyword>
<dbReference type="Proteomes" id="UP000800035">
    <property type="component" value="Unassembled WGS sequence"/>
</dbReference>
<feature type="region of interest" description="Disordered" evidence="1">
    <location>
        <begin position="205"/>
        <end position="236"/>
    </location>
</feature>